<comment type="caution">
    <text evidence="1">The sequence shown here is derived from an EMBL/GenBank/DDBJ whole genome shotgun (WGS) entry which is preliminary data.</text>
</comment>
<accession>A0A0N8H461</accession>
<dbReference type="STRING" id="1300341.I595_892"/>
<proteinExistence type="predicted"/>
<protein>
    <submittedName>
        <fullName evidence="1">Uncharacterized protein</fullName>
    </submittedName>
</protein>
<name>A0A0N8H461_9FLAO</name>
<evidence type="ECO:0000313" key="1">
    <source>
        <dbReference type="EMBL" id="KPM32476.1"/>
    </source>
</evidence>
<reference evidence="1 2" key="1">
    <citation type="submission" date="2015-09" db="EMBL/GenBank/DDBJ databases">
        <title>Genome sequence of the marine flavobacterium Croceitalea dokdonensis DOKDO 023 that contains proton- and sodium-pumping rhodopsins.</title>
        <authorList>
            <person name="Kwon S.-K."/>
            <person name="Lee H.K."/>
            <person name="Kwak M.-J."/>
            <person name="Kim J.F."/>
        </authorList>
    </citation>
    <scope>NUCLEOTIDE SEQUENCE [LARGE SCALE GENOMIC DNA]</scope>
    <source>
        <strain evidence="1 2">DOKDO 023</strain>
    </source>
</reference>
<sequence>MISDNLHLNSDKKVFAYPLFSWLLQKAKKEKSYLKSWSKTK</sequence>
<keyword evidence="2" id="KW-1185">Reference proteome</keyword>
<dbReference type="AlphaFoldDB" id="A0A0N8H461"/>
<evidence type="ECO:0000313" key="2">
    <source>
        <dbReference type="Proteomes" id="UP000050280"/>
    </source>
</evidence>
<dbReference type="EMBL" id="LDJX01000002">
    <property type="protein sequence ID" value="KPM32476.1"/>
    <property type="molecule type" value="Genomic_DNA"/>
</dbReference>
<gene>
    <name evidence="1" type="ORF">I595_892</name>
</gene>
<organism evidence="1 2">
    <name type="scientific">Croceitalea dokdonensis DOKDO 023</name>
    <dbReference type="NCBI Taxonomy" id="1300341"/>
    <lineage>
        <taxon>Bacteria</taxon>
        <taxon>Pseudomonadati</taxon>
        <taxon>Bacteroidota</taxon>
        <taxon>Flavobacteriia</taxon>
        <taxon>Flavobacteriales</taxon>
        <taxon>Flavobacteriaceae</taxon>
        <taxon>Croceitalea</taxon>
    </lineage>
</organism>
<dbReference type="Proteomes" id="UP000050280">
    <property type="component" value="Unassembled WGS sequence"/>
</dbReference>